<name>A0A9W6VGX4_9PSEU</name>
<evidence type="ECO:0000313" key="1">
    <source>
        <dbReference type="EMBL" id="GLY71288.1"/>
    </source>
</evidence>
<dbReference type="InterPro" id="IPR027417">
    <property type="entry name" value="P-loop_NTPase"/>
</dbReference>
<gene>
    <name evidence="1" type="ORF">Atai01_79070</name>
</gene>
<keyword evidence="2" id="KW-1185">Reference proteome</keyword>
<dbReference type="Proteomes" id="UP001165136">
    <property type="component" value="Unassembled WGS sequence"/>
</dbReference>
<dbReference type="AlphaFoldDB" id="A0A9W6VGX4"/>
<evidence type="ECO:0000313" key="2">
    <source>
        <dbReference type="Proteomes" id="UP001165136"/>
    </source>
</evidence>
<dbReference type="PANTHER" id="PTHR36451">
    <property type="entry name" value="PAPS-DEPENDENT SULFOTRANSFERASE STF3"/>
    <property type="match status" value="1"/>
</dbReference>
<dbReference type="EMBL" id="BSTI01000034">
    <property type="protein sequence ID" value="GLY71288.1"/>
    <property type="molecule type" value="Genomic_DNA"/>
</dbReference>
<dbReference type="Gene3D" id="3.40.50.300">
    <property type="entry name" value="P-loop containing nucleotide triphosphate hydrolases"/>
    <property type="match status" value="1"/>
</dbReference>
<dbReference type="InterPro" id="IPR052736">
    <property type="entry name" value="Stf3_sulfotransferase"/>
</dbReference>
<protein>
    <submittedName>
        <fullName evidence="1">Sulfotransferase</fullName>
    </submittedName>
</protein>
<reference evidence="1" key="1">
    <citation type="submission" date="2023-03" db="EMBL/GenBank/DDBJ databases">
        <title>Amycolatopsis taiwanensis NBRC 103393.</title>
        <authorList>
            <person name="Ichikawa N."/>
            <person name="Sato H."/>
            <person name="Tonouchi N."/>
        </authorList>
    </citation>
    <scope>NUCLEOTIDE SEQUENCE</scope>
    <source>
        <strain evidence="1">NBRC 103393</strain>
    </source>
</reference>
<comment type="caution">
    <text evidence="1">The sequence shown here is derived from an EMBL/GenBank/DDBJ whole genome shotgun (WGS) entry which is preliminary data.</text>
</comment>
<dbReference type="Pfam" id="PF13469">
    <property type="entry name" value="Sulfotransfer_3"/>
    <property type="match status" value="1"/>
</dbReference>
<dbReference type="RefSeq" id="WP_285490997.1">
    <property type="nucleotide sequence ID" value="NZ_BSTI01000034.1"/>
</dbReference>
<proteinExistence type="predicted"/>
<accession>A0A9W6VGX4</accession>
<organism evidence="1 2">
    <name type="scientific">Amycolatopsis taiwanensis</name>
    <dbReference type="NCBI Taxonomy" id="342230"/>
    <lineage>
        <taxon>Bacteria</taxon>
        <taxon>Bacillati</taxon>
        <taxon>Actinomycetota</taxon>
        <taxon>Actinomycetes</taxon>
        <taxon>Pseudonocardiales</taxon>
        <taxon>Pseudonocardiaceae</taxon>
        <taxon>Amycolatopsis</taxon>
    </lineage>
</organism>
<dbReference type="PANTHER" id="PTHR36451:SF1">
    <property type="entry name" value="OMEGA-HYDROXY-BETA-DIHYDROMENAQUINONE-9 SULFOTRANSFERASE STF3"/>
    <property type="match status" value="1"/>
</dbReference>
<sequence length="418" mass="47852">MSETIRIADLRNPVLTEVQQAMMSYAEANPVELTVDAVLAAAKAASGLDDFGPEDFKERLAVWLDTIDSDPNRTPYTRMLLFNLCLKYATGRLRLQALLTRHPEIHDIELEPPVIVTGLPRTGTTNLVNMLAADTRFRSMPLWEADEPVPVLGDGPGLDGVDPRYKRCAEGWQVFQGYNPYLAAWHPMNPDHIDEDMSLMQLDFSSYYLESLMQTAPQWRDYYLEHDQTPHYRYLRTALQALTWFRGPRRWVLKCPQHLENLGPLRSAFPDATVVITHRDPVGVVQSFATMMAFTGRMGFKNPDFDGIFTYWADLVDRMLRAGIRDAPLVPDKQRVDVYFDKYMADPMGTVARVYDTAGIELTDEAREQIQAYVASHPRNKHGVMTYDLREDFGVEPAQLRERYRFYLDVHPVAAEVK</sequence>
<dbReference type="SUPFAM" id="SSF52540">
    <property type="entry name" value="P-loop containing nucleoside triphosphate hydrolases"/>
    <property type="match status" value="1"/>
</dbReference>